<sequence length="252" mass="28034">MLHEDKVLGVGQTAQVVGLEDGKVAKLYYDHISSVSIEKERLKSSEISLTDLLVPEVYGETVIQGKRALIYEHIKGLPLTAMMNNPFSLVNGLRTMATLHTKIHSQADLSLPLLTDFLETKIQSVKELSKEEKLMVLRELTNLPDEKALCHGDFHPDNVLITPKGPVTIDWLDATVGNPVADVARTTLLLKYGGFSPEISPIAYKIQIVFRKFLSSLYVSLYRKRMPLNQKTARSMVTSCGGCQVIRIITCP</sequence>
<dbReference type="RefSeq" id="WP_136946010.1">
    <property type="nucleotide sequence ID" value="NZ_SWFM01000001.1"/>
</dbReference>
<evidence type="ECO:0000313" key="3">
    <source>
        <dbReference type="Proteomes" id="UP000310541"/>
    </source>
</evidence>
<name>A0A4U1MNT2_9BACL</name>
<dbReference type="InterPro" id="IPR002575">
    <property type="entry name" value="Aminoglycoside_PTrfase"/>
</dbReference>
<dbReference type="EMBL" id="SWFM01000001">
    <property type="protein sequence ID" value="TKD72160.1"/>
    <property type="molecule type" value="Genomic_DNA"/>
</dbReference>
<evidence type="ECO:0000259" key="1">
    <source>
        <dbReference type="Pfam" id="PF01636"/>
    </source>
</evidence>
<organism evidence="2 3">
    <name type="scientific">Guptibacillus hwajinpoensis</name>
    <dbReference type="NCBI Taxonomy" id="208199"/>
    <lineage>
        <taxon>Bacteria</taxon>
        <taxon>Bacillati</taxon>
        <taxon>Bacillota</taxon>
        <taxon>Bacilli</taxon>
        <taxon>Bacillales</taxon>
        <taxon>Guptibacillaceae</taxon>
        <taxon>Guptibacillus</taxon>
    </lineage>
</organism>
<dbReference type="InterPro" id="IPR011009">
    <property type="entry name" value="Kinase-like_dom_sf"/>
</dbReference>
<dbReference type="Gene3D" id="3.90.1200.10">
    <property type="match status" value="1"/>
</dbReference>
<dbReference type="Proteomes" id="UP000310541">
    <property type="component" value="Unassembled WGS sequence"/>
</dbReference>
<dbReference type="SUPFAM" id="SSF56112">
    <property type="entry name" value="Protein kinase-like (PK-like)"/>
    <property type="match status" value="1"/>
</dbReference>
<gene>
    <name evidence="2" type="ORF">FBF83_05005</name>
</gene>
<proteinExistence type="predicted"/>
<keyword evidence="2" id="KW-0808">Transferase</keyword>
<dbReference type="OrthoDB" id="9800774at2"/>
<reference evidence="2 3" key="1">
    <citation type="submission" date="2019-04" db="EMBL/GenBank/DDBJ databases">
        <title>Genome sequence of Bacillus hwajinpoensis strain Y2.</title>
        <authorList>
            <person name="Fair J.L."/>
            <person name="Maclea K.S."/>
        </authorList>
    </citation>
    <scope>NUCLEOTIDE SEQUENCE [LARGE SCALE GENOMIC DNA]</scope>
    <source>
        <strain evidence="2 3">Y2</strain>
    </source>
</reference>
<dbReference type="AlphaFoldDB" id="A0A4U1MNT2"/>
<feature type="domain" description="Aminoglycoside phosphotransferase" evidence="1">
    <location>
        <begin position="51"/>
        <end position="187"/>
    </location>
</feature>
<dbReference type="GO" id="GO:0016740">
    <property type="term" value="F:transferase activity"/>
    <property type="evidence" value="ECO:0007669"/>
    <property type="project" value="UniProtKB-KW"/>
</dbReference>
<dbReference type="Pfam" id="PF01636">
    <property type="entry name" value="APH"/>
    <property type="match status" value="1"/>
</dbReference>
<accession>A0A4U1MNT2</accession>
<evidence type="ECO:0000313" key="2">
    <source>
        <dbReference type="EMBL" id="TKD72160.1"/>
    </source>
</evidence>
<protein>
    <submittedName>
        <fullName evidence="2">Aminoglycoside phosphotransferase family protein</fullName>
    </submittedName>
</protein>
<comment type="caution">
    <text evidence="2">The sequence shown here is derived from an EMBL/GenBank/DDBJ whole genome shotgun (WGS) entry which is preliminary data.</text>
</comment>